<dbReference type="Gene3D" id="3.30.70.260">
    <property type="match status" value="1"/>
</dbReference>
<dbReference type="EC" id="4.2.1.51" evidence="2 9"/>
<keyword evidence="5 9" id="KW-0057">Aromatic amino acid biosynthesis</keyword>
<accession>A0ABV4Y8L9</accession>
<evidence type="ECO:0000256" key="3">
    <source>
        <dbReference type="ARBA" id="ARBA00021872"/>
    </source>
</evidence>
<dbReference type="Gene3D" id="3.40.190.10">
    <property type="entry name" value="Periplasmic binding protein-like II"/>
    <property type="match status" value="2"/>
</dbReference>
<dbReference type="SUPFAM" id="SSF53850">
    <property type="entry name" value="Periplasmic binding protein-like II"/>
    <property type="match status" value="1"/>
</dbReference>
<dbReference type="InterPro" id="IPR002912">
    <property type="entry name" value="ACT_dom"/>
</dbReference>
<reference evidence="12 13" key="1">
    <citation type="submission" date="2024-09" db="EMBL/GenBank/DDBJ databases">
        <title>Floridaenema gen nov. (Aerosakkonemataceae, Aerosakkonematales ord. nov., Cyanobacteria) from benthic tropical and subtropical fresh waters, with the description of four new species.</title>
        <authorList>
            <person name="Moretto J.A."/>
            <person name="Berthold D.E."/>
            <person name="Lefler F.W."/>
            <person name="Huang I.-S."/>
            <person name="Laughinghouse H. IV."/>
        </authorList>
    </citation>
    <scope>NUCLEOTIDE SEQUENCE [LARGE SCALE GENOMIC DNA]</scope>
    <source>
        <strain evidence="12 13">BLCC-F154</strain>
    </source>
</reference>
<dbReference type="PANTHER" id="PTHR21022">
    <property type="entry name" value="PREPHENATE DEHYDRATASE P PROTEIN"/>
    <property type="match status" value="1"/>
</dbReference>
<gene>
    <name evidence="9 12" type="primary">pheA</name>
    <name evidence="12" type="ORF">ACE1B6_07785</name>
</gene>
<comment type="pathway">
    <text evidence="1 9">Amino-acid biosynthesis; L-phenylalanine biosynthesis; phenylpyruvate from prephenate: step 1/1.</text>
</comment>
<comment type="caution">
    <text evidence="12">The sequence shown here is derived from an EMBL/GenBank/DDBJ whole genome shotgun (WGS) entry which is preliminary data.</text>
</comment>
<evidence type="ECO:0000256" key="5">
    <source>
        <dbReference type="ARBA" id="ARBA00023141"/>
    </source>
</evidence>
<dbReference type="InterPro" id="IPR001086">
    <property type="entry name" value="Preph_deHydtase"/>
</dbReference>
<dbReference type="EMBL" id="JBHFNS010000035">
    <property type="protein sequence ID" value="MFB2935165.1"/>
    <property type="molecule type" value="Genomic_DNA"/>
</dbReference>
<dbReference type="GO" id="GO:0004664">
    <property type="term" value="F:prephenate dehydratase activity"/>
    <property type="evidence" value="ECO:0007669"/>
    <property type="project" value="UniProtKB-EC"/>
</dbReference>
<evidence type="ECO:0000313" key="12">
    <source>
        <dbReference type="EMBL" id="MFB2935165.1"/>
    </source>
</evidence>
<protein>
    <recommendedName>
        <fullName evidence="3 9">Prephenate dehydratase</fullName>
        <shortName evidence="9">PDT</shortName>
        <ecNumber evidence="2 9">4.2.1.51</ecNumber>
    </recommendedName>
</protein>
<keyword evidence="7 9" id="KW-0456">Lyase</keyword>
<sequence length="298" mass="32240">MSLSIAHLGPNGTYAEAAALAYSQWLTQETGQQSLLCSYPSIAQTLQAVANGEASLGVVPIENSLEGSVTMTMDALWRLDNLQVQQALILPIAHALLSCAEDLRLIRTIYSHPQALAQCQGWIDKFLPLAQLVPTNATTEALGHLEQDTTAGAIASQRAAELYNLPILACPINDYPDNHTRFLVVSLNPSSGGSHTSLAFSVPANVPGALAQPLQIFASRRINLSRIESRPTKRSLGEYLFFIDIEANANNPSIQSALAELKLHTETLKIFGSYNILPIPAKNEEGNQINPVNQETFD</sequence>
<organism evidence="12 13">
    <name type="scientific">Floridaenema fluviatile BLCC-F154</name>
    <dbReference type="NCBI Taxonomy" id="3153640"/>
    <lineage>
        <taxon>Bacteria</taxon>
        <taxon>Bacillati</taxon>
        <taxon>Cyanobacteriota</taxon>
        <taxon>Cyanophyceae</taxon>
        <taxon>Oscillatoriophycideae</taxon>
        <taxon>Aerosakkonematales</taxon>
        <taxon>Aerosakkonemataceae</taxon>
        <taxon>Floridanema</taxon>
        <taxon>Floridanema fluviatile</taxon>
    </lineage>
</organism>
<name>A0ABV4Y8L9_9CYAN</name>
<dbReference type="Pfam" id="PF00800">
    <property type="entry name" value="PDT"/>
    <property type="match status" value="1"/>
</dbReference>
<evidence type="ECO:0000256" key="2">
    <source>
        <dbReference type="ARBA" id="ARBA00013147"/>
    </source>
</evidence>
<evidence type="ECO:0000259" key="10">
    <source>
        <dbReference type="PROSITE" id="PS51171"/>
    </source>
</evidence>
<dbReference type="InterPro" id="IPR045865">
    <property type="entry name" value="ACT-like_dom_sf"/>
</dbReference>
<evidence type="ECO:0000256" key="7">
    <source>
        <dbReference type="ARBA" id="ARBA00023239"/>
    </source>
</evidence>
<keyword evidence="6 9" id="KW-0584">Phenylalanine biosynthesis</keyword>
<dbReference type="CDD" id="cd04905">
    <property type="entry name" value="ACT_CM-PDT"/>
    <property type="match status" value="1"/>
</dbReference>
<evidence type="ECO:0000313" key="13">
    <source>
        <dbReference type="Proteomes" id="UP001576776"/>
    </source>
</evidence>
<dbReference type="PROSITE" id="PS51171">
    <property type="entry name" value="PREPHENATE_DEHYDR_3"/>
    <property type="match status" value="1"/>
</dbReference>
<keyword evidence="13" id="KW-1185">Reference proteome</keyword>
<dbReference type="Pfam" id="PF01842">
    <property type="entry name" value="ACT"/>
    <property type="match status" value="1"/>
</dbReference>
<evidence type="ECO:0000256" key="8">
    <source>
        <dbReference type="ARBA" id="ARBA00047848"/>
    </source>
</evidence>
<dbReference type="Proteomes" id="UP001576776">
    <property type="component" value="Unassembled WGS sequence"/>
</dbReference>
<evidence type="ECO:0000256" key="1">
    <source>
        <dbReference type="ARBA" id="ARBA00004741"/>
    </source>
</evidence>
<keyword evidence="4 9" id="KW-0028">Amino-acid biosynthesis</keyword>
<dbReference type="InterPro" id="IPR018528">
    <property type="entry name" value="Preph_deHydtase_CS"/>
</dbReference>
<dbReference type="CDD" id="cd13630">
    <property type="entry name" value="PBP2_PDT_1"/>
    <property type="match status" value="1"/>
</dbReference>
<dbReference type="PROSITE" id="PS51671">
    <property type="entry name" value="ACT"/>
    <property type="match status" value="1"/>
</dbReference>
<dbReference type="PIRSF" id="PIRSF001500">
    <property type="entry name" value="Chor_mut_pdt_Ppr"/>
    <property type="match status" value="1"/>
</dbReference>
<evidence type="ECO:0000256" key="9">
    <source>
        <dbReference type="RuleBase" id="RU361254"/>
    </source>
</evidence>
<evidence type="ECO:0000259" key="11">
    <source>
        <dbReference type="PROSITE" id="PS51671"/>
    </source>
</evidence>
<dbReference type="InterPro" id="IPR008242">
    <property type="entry name" value="Chor_mutase/pphenate_deHydtase"/>
</dbReference>
<dbReference type="NCBIfam" id="NF008865">
    <property type="entry name" value="PRK11898.1"/>
    <property type="match status" value="1"/>
</dbReference>
<feature type="domain" description="ACT" evidence="11">
    <location>
        <begin position="198"/>
        <end position="275"/>
    </location>
</feature>
<feature type="domain" description="Prephenate dehydratase" evidence="10">
    <location>
        <begin position="4"/>
        <end position="187"/>
    </location>
</feature>
<comment type="catalytic activity">
    <reaction evidence="8 9">
        <text>prephenate + H(+) = 3-phenylpyruvate + CO2 + H2O</text>
        <dbReference type="Rhea" id="RHEA:21648"/>
        <dbReference type="ChEBI" id="CHEBI:15377"/>
        <dbReference type="ChEBI" id="CHEBI:15378"/>
        <dbReference type="ChEBI" id="CHEBI:16526"/>
        <dbReference type="ChEBI" id="CHEBI:18005"/>
        <dbReference type="ChEBI" id="CHEBI:29934"/>
        <dbReference type="EC" id="4.2.1.51"/>
    </reaction>
</comment>
<evidence type="ECO:0000256" key="6">
    <source>
        <dbReference type="ARBA" id="ARBA00023222"/>
    </source>
</evidence>
<dbReference type="PANTHER" id="PTHR21022:SF19">
    <property type="entry name" value="PREPHENATE DEHYDRATASE-RELATED"/>
    <property type="match status" value="1"/>
</dbReference>
<proteinExistence type="predicted"/>
<dbReference type="PROSITE" id="PS00857">
    <property type="entry name" value="PREPHENATE_DEHYDR_1"/>
    <property type="match status" value="1"/>
</dbReference>
<dbReference type="SUPFAM" id="SSF55021">
    <property type="entry name" value="ACT-like"/>
    <property type="match status" value="1"/>
</dbReference>
<dbReference type="PROSITE" id="PS00858">
    <property type="entry name" value="PREPHENATE_DEHYDR_2"/>
    <property type="match status" value="1"/>
</dbReference>
<evidence type="ECO:0000256" key="4">
    <source>
        <dbReference type="ARBA" id="ARBA00022605"/>
    </source>
</evidence>
<dbReference type="RefSeq" id="WP_413256684.1">
    <property type="nucleotide sequence ID" value="NZ_JBHFNS010000035.1"/>
</dbReference>